<dbReference type="InterPro" id="IPR022460">
    <property type="entry name" value="Flavoprotein_PP4765"/>
</dbReference>
<evidence type="ECO:0000259" key="4">
    <source>
        <dbReference type="Pfam" id="PF03486"/>
    </source>
</evidence>
<evidence type="ECO:0008006" key="8">
    <source>
        <dbReference type="Google" id="ProtNLM"/>
    </source>
</evidence>
<proteinExistence type="predicted"/>
<name>A0A1I5UWX5_9RHOB</name>
<dbReference type="Gene3D" id="2.40.30.10">
    <property type="entry name" value="Translation factors"/>
    <property type="match status" value="1"/>
</dbReference>
<protein>
    <recommendedName>
        <fullName evidence="8">TIGR03862 family flavoprotein</fullName>
    </recommendedName>
</protein>
<dbReference type="InterPro" id="IPR023166">
    <property type="entry name" value="BaiN-like_dom_sf"/>
</dbReference>
<keyword evidence="3" id="KW-0274">FAD</keyword>
<evidence type="ECO:0000256" key="2">
    <source>
        <dbReference type="ARBA" id="ARBA00022630"/>
    </source>
</evidence>
<evidence type="ECO:0000313" key="6">
    <source>
        <dbReference type="EMBL" id="SFP99702.1"/>
    </source>
</evidence>
<dbReference type="InterPro" id="IPR004792">
    <property type="entry name" value="BaiN-like"/>
</dbReference>
<evidence type="ECO:0000259" key="5">
    <source>
        <dbReference type="Pfam" id="PF22780"/>
    </source>
</evidence>
<dbReference type="Gene3D" id="1.10.8.260">
    <property type="entry name" value="HI0933 insert domain-like"/>
    <property type="match status" value="1"/>
</dbReference>
<dbReference type="InterPro" id="IPR036188">
    <property type="entry name" value="FAD/NAD-bd_sf"/>
</dbReference>
<dbReference type="SUPFAM" id="SSF51905">
    <property type="entry name" value="FAD/NAD(P)-binding domain"/>
    <property type="match status" value="1"/>
</dbReference>
<evidence type="ECO:0000256" key="1">
    <source>
        <dbReference type="ARBA" id="ARBA00001974"/>
    </source>
</evidence>
<dbReference type="SUPFAM" id="SSF160996">
    <property type="entry name" value="HI0933 insert domain-like"/>
    <property type="match status" value="1"/>
</dbReference>
<dbReference type="InterPro" id="IPR055178">
    <property type="entry name" value="RsdA/BaiN/AoA(So)-like_dom"/>
</dbReference>
<comment type="cofactor">
    <cofactor evidence="1">
        <name>FAD</name>
        <dbReference type="ChEBI" id="CHEBI:57692"/>
    </cofactor>
</comment>
<accession>A0A1I5UWX5</accession>
<feature type="domain" description="RsdA/BaiN/AoA(So)-like Rossmann fold-like" evidence="4">
    <location>
        <begin position="15"/>
        <end position="394"/>
    </location>
</feature>
<gene>
    <name evidence="6" type="ORF">SAMN05421853_101209</name>
</gene>
<feature type="domain" description="RsdA/BaiN/AoA(So)-like insert" evidence="5">
    <location>
        <begin position="200"/>
        <end position="342"/>
    </location>
</feature>
<dbReference type="Pfam" id="PF03486">
    <property type="entry name" value="HI0933_like"/>
    <property type="match status" value="1"/>
</dbReference>
<reference evidence="7" key="1">
    <citation type="submission" date="2016-10" db="EMBL/GenBank/DDBJ databases">
        <authorList>
            <person name="Varghese N."/>
            <person name="Submissions S."/>
        </authorList>
    </citation>
    <scope>NUCLEOTIDE SEQUENCE [LARGE SCALE GENOMIC DNA]</scope>
    <source>
        <strain evidence="7">JCM 10271</strain>
    </source>
</reference>
<dbReference type="Pfam" id="PF22780">
    <property type="entry name" value="HI0933_like_1st"/>
    <property type="match status" value="1"/>
</dbReference>
<dbReference type="NCBIfam" id="TIGR00275">
    <property type="entry name" value="aminoacetone oxidase family FAD-binding enzyme"/>
    <property type="match status" value="1"/>
</dbReference>
<dbReference type="EMBL" id="FOXV01000001">
    <property type="protein sequence ID" value="SFP99702.1"/>
    <property type="molecule type" value="Genomic_DNA"/>
</dbReference>
<dbReference type="InterPro" id="IPR057661">
    <property type="entry name" value="RsdA/BaiN/AoA(So)_Rossmann"/>
</dbReference>
<dbReference type="AlphaFoldDB" id="A0A1I5UWX5"/>
<keyword evidence="2" id="KW-0285">Flavoprotein</keyword>
<keyword evidence="7" id="KW-1185">Reference proteome</keyword>
<evidence type="ECO:0000313" key="7">
    <source>
        <dbReference type="Proteomes" id="UP000243106"/>
    </source>
</evidence>
<organism evidence="6 7">
    <name type="scientific">Roseivivax halotolerans</name>
    <dbReference type="NCBI Taxonomy" id="93684"/>
    <lineage>
        <taxon>Bacteria</taxon>
        <taxon>Pseudomonadati</taxon>
        <taxon>Pseudomonadota</taxon>
        <taxon>Alphaproteobacteria</taxon>
        <taxon>Rhodobacterales</taxon>
        <taxon>Roseobacteraceae</taxon>
        <taxon>Roseivivax</taxon>
    </lineage>
</organism>
<dbReference type="RefSeq" id="WP_245760147.1">
    <property type="nucleotide sequence ID" value="NZ_FOXV01000001.1"/>
</dbReference>
<sequence length="406" mass="42684">MAGKMAVADTASRADALVIGGGPAGLMATEALLDAGLSVLLADQKPSLARKFLMAGKSGLNITHDSTPAAFRAAFGAATWLHPALDAFGPREAIAFCEALGQETFTGSTGRVFPKAMKASPLLRAWLARLAGKGLQTRTRWRWQGDLGPFTFETPEGATEIAPRVTVLALGGASWRRLGSDGAWALPLASAGIPLTPFAPSNSGLWVRWSDHMRRHFGAPLKNVAFRAGDLTSQGEAVISERGLEGGGLYPLTPALREGAPLKIDLAPGLSMDDVARRLARRRGKESLSNRLRKALNLAPQAQALLMEWGRPLPGDAAELAACVKYLTAQHDGLRPMDEAISTAGGIQADALDTGFMLNSHPGIFAAGEMLDWEAPTGGFLLTASMATGLCAGRAAARYGRADARL</sequence>
<dbReference type="PANTHER" id="PTHR42887">
    <property type="entry name" value="OS12G0638800 PROTEIN"/>
    <property type="match status" value="1"/>
</dbReference>
<dbReference type="PANTHER" id="PTHR42887:SF1">
    <property type="entry name" value="BLR3961 PROTEIN"/>
    <property type="match status" value="1"/>
</dbReference>
<dbReference type="Gene3D" id="3.50.50.60">
    <property type="entry name" value="FAD/NAD(P)-binding domain"/>
    <property type="match status" value="1"/>
</dbReference>
<dbReference type="Proteomes" id="UP000243106">
    <property type="component" value="Unassembled WGS sequence"/>
</dbReference>
<evidence type="ECO:0000256" key="3">
    <source>
        <dbReference type="ARBA" id="ARBA00022827"/>
    </source>
</evidence>
<dbReference type="NCBIfam" id="TIGR03862">
    <property type="entry name" value="flavo_PP4765"/>
    <property type="match status" value="1"/>
</dbReference>